<gene>
    <name evidence="1" type="ORF">METZ01_LOCUS150846</name>
</gene>
<sequence length="81" mass="10105">MRRKLVSFICSDNADDEPWHQQKASELLEKYRIWFDSTKFKYEKDYRYVQMYSPQEHLMKFYVFADITNPKLKVLFKLKWI</sequence>
<protein>
    <submittedName>
        <fullName evidence="1">Uncharacterized protein</fullName>
    </submittedName>
</protein>
<dbReference type="EMBL" id="UINC01024417">
    <property type="protein sequence ID" value="SVA97992.1"/>
    <property type="molecule type" value="Genomic_DNA"/>
</dbReference>
<accession>A0A382AA59</accession>
<reference evidence="1" key="1">
    <citation type="submission" date="2018-05" db="EMBL/GenBank/DDBJ databases">
        <authorList>
            <person name="Lanie J.A."/>
            <person name="Ng W.-L."/>
            <person name="Kazmierczak K.M."/>
            <person name="Andrzejewski T.M."/>
            <person name="Davidsen T.M."/>
            <person name="Wayne K.J."/>
            <person name="Tettelin H."/>
            <person name="Glass J.I."/>
            <person name="Rusch D."/>
            <person name="Podicherti R."/>
            <person name="Tsui H.-C.T."/>
            <person name="Winkler M.E."/>
        </authorList>
    </citation>
    <scope>NUCLEOTIDE SEQUENCE</scope>
</reference>
<name>A0A382AA59_9ZZZZ</name>
<dbReference type="AlphaFoldDB" id="A0A382AA59"/>
<proteinExistence type="predicted"/>
<organism evidence="1">
    <name type="scientific">marine metagenome</name>
    <dbReference type="NCBI Taxonomy" id="408172"/>
    <lineage>
        <taxon>unclassified sequences</taxon>
        <taxon>metagenomes</taxon>
        <taxon>ecological metagenomes</taxon>
    </lineage>
</organism>
<evidence type="ECO:0000313" key="1">
    <source>
        <dbReference type="EMBL" id="SVA97992.1"/>
    </source>
</evidence>